<dbReference type="EMBL" id="LIAE01006617">
    <property type="protein sequence ID" value="PAV86920.1"/>
    <property type="molecule type" value="Genomic_DNA"/>
</dbReference>
<proteinExistence type="predicted"/>
<gene>
    <name evidence="1" type="ORF">WR25_03377</name>
</gene>
<accession>A0A2A2LL96</accession>
<dbReference type="Proteomes" id="UP000218231">
    <property type="component" value="Unassembled WGS sequence"/>
</dbReference>
<name>A0A2A2LL96_9BILA</name>
<evidence type="ECO:0000313" key="2">
    <source>
        <dbReference type="Proteomes" id="UP000218231"/>
    </source>
</evidence>
<protein>
    <submittedName>
        <fullName evidence="1">Uncharacterized protein</fullName>
    </submittedName>
</protein>
<organism evidence="1 2">
    <name type="scientific">Diploscapter pachys</name>
    <dbReference type="NCBI Taxonomy" id="2018661"/>
    <lineage>
        <taxon>Eukaryota</taxon>
        <taxon>Metazoa</taxon>
        <taxon>Ecdysozoa</taxon>
        <taxon>Nematoda</taxon>
        <taxon>Chromadorea</taxon>
        <taxon>Rhabditida</taxon>
        <taxon>Rhabditina</taxon>
        <taxon>Rhabditomorpha</taxon>
        <taxon>Rhabditoidea</taxon>
        <taxon>Rhabditidae</taxon>
        <taxon>Diploscapter</taxon>
    </lineage>
</organism>
<reference evidence="1 2" key="1">
    <citation type="journal article" date="2017" name="Curr. Biol.">
        <title>Genome architecture and evolution of a unichromosomal asexual nematode.</title>
        <authorList>
            <person name="Fradin H."/>
            <person name="Zegar C."/>
            <person name="Gutwein M."/>
            <person name="Lucas J."/>
            <person name="Kovtun M."/>
            <person name="Corcoran D."/>
            <person name="Baugh L.R."/>
            <person name="Kiontke K."/>
            <person name="Gunsalus K."/>
            <person name="Fitch D.H."/>
            <person name="Piano F."/>
        </authorList>
    </citation>
    <scope>NUCLEOTIDE SEQUENCE [LARGE SCALE GENOMIC DNA]</scope>
    <source>
        <strain evidence="1">PF1309</strain>
    </source>
</reference>
<dbReference type="AlphaFoldDB" id="A0A2A2LL96"/>
<keyword evidence="2" id="KW-1185">Reference proteome</keyword>
<comment type="caution">
    <text evidence="1">The sequence shown here is derived from an EMBL/GenBank/DDBJ whole genome shotgun (WGS) entry which is preliminary data.</text>
</comment>
<evidence type="ECO:0000313" key="1">
    <source>
        <dbReference type="EMBL" id="PAV86920.1"/>
    </source>
</evidence>
<sequence>MLFVNGATDSSKGARMTALCAFSLREVSVFTMNCFISSGSGGLTEQLSSEGSLCLSTAARGGCCSLGGDVDSTDLCCGLATSSSSREGMVVAGCSCCLAERIQSTCDI</sequence>